<feature type="coiled-coil region" evidence="12">
    <location>
        <begin position="2309"/>
        <end position="2364"/>
    </location>
</feature>
<dbReference type="SMART" id="SM00181">
    <property type="entry name" value="EGF"/>
    <property type="match status" value="12"/>
</dbReference>
<evidence type="ECO:0000313" key="19">
    <source>
        <dbReference type="RefSeq" id="XP_046588304.1"/>
    </source>
</evidence>
<dbReference type="PROSITE" id="PS50027">
    <property type="entry name" value="EGF_LAM_2"/>
    <property type="match status" value="12"/>
</dbReference>
<sequence>MAATSSGCPKMGAIVPLLVLLVGLLLVLSRNAAAEKSKEYKMIHVCKNHFLQQLYRKIDGAVLTSQNERNLDCAITFQTHSILQRFMLRFDRLQLDCNDHLYIYDGAHAVGNYKADLSCRNTKQSVGAIFTRTNFVTLKYVTDGWGTDSNGFRLVITAVKDPKHTCKDFKCNSREFCIDTDLVCDGVNHCGDGSDEATSTLCANTKASTILGMERTWFAVAIVSTLITMAGIGAGMVMCFCKQRTSTPRHLHNANNAQNHPPVSFPWETRRHGIGRSLKNGGLFPSVFNVAAKAEIHANATCGEEGPETFCKPSEPTRCAVCDPNSPDPGKRHDASHALDSNRSRWWQSPTLAAGDRFEYVTITLDLKQVYQIAYVIVKAGYSPLPAAWILERSLDGSNFFPWQYYAPTDEECWTRYSVPPVTGKPTYVSDTEVVCTSSYYRPTPMENGAIHTYLINGRPGALNHSSELEEFTQARFVRLRFQGLRPMGETIVDKRRGFYSIKEINIGGHCLCSGHASQCRYSVHHRRQECECERHTCGERCNKCCPIYNQVPWRPGTSGRGFHCEKCNCHGHATACMYDPEVANQRSSLDIRDKYRGGGVCLNCTEHTTGINCEKCQVGYYRPNGVLPNASEPCLPCTCDLRGSTGFCTPDDSFTRIGKVAGACECKPGYSGYKCDQCAAGYRQFPDCMPCPCDSRGVLPSHDCEGDCLCKANVAREFCSFCKPGYFALTRENEDGCLPCVCSGLTRECSDARLTFGMLSTREGWLVSDMNASRVIFPEIEPESGSLVFDPSSLDYTPYWLAPKVYGGNRLTSYGSNITFTVTWIVMRGDSSGKPTIEPDVILIGGNGMQIAYGEERYSGQDAMISVPLGERGWYHVKEEVRNNIPHRLRKTEYRGDPVTRSQMLRVLANLERVMIRARYHTEQIEGRLSEVILTTAELSDSSADNEDSTLVEMCNCPAGYAGLSCERCAWGYVSEPANASDHRDRSEKCVKCDCNGHAATCDLRMGECGVCEHNTVGPKCDRCAAGYYGDPSQGTSDDCKKCSCPLGVESNNFSPSCQLEDPDNPNGGYVCTQCPKGYTGDHCESCDVGYFGSPTIPGKICEPCSCNGGVCDQETGRCLECRGNTEGWKCDRCKKMHYGDPLEPNCNACDCDPLGSLSLHCDSDDGQCLCKPLFIGRTCSRCIEGFGNVTAGCVECNCGEGAARIECDAVTGQCQCLQGAAGQLCDRCDFDHYGLNAEGCLGCRCNVLGSLSHTCDIVTGQCQCKAQVTGRACDRCQTGFWGLTTKAGCLPCDCDPIGAANSSCEDDTGHCHCRPGIGGPRCDFCLPGYYGFSNEGCRLCEPCNKPGHICDPDTGRCVCPKLTLGENCDRCRSGAYGFVPGAGCKSCACSPGATRAQCNPDGQCSCRDGFEGLRCDRCDVGYYGYPRCKPCGCSAHGTVQCGEKTCPCNDTGQCPCKENAVGRKCGECKAGTYGLAFENPKGCTECFCFGRSTSCHGAALSWGQRRLLRPRTLYVNKTVSDIMVTNFGTSYILPAINGGLNVSNGHSVIPGNEGDVTLPATLHFNYPLYWELPESFLGDKVISYGGYIQFVTDVEGGEPLATYLRYPVVLLQGNSKIVLEHYANSPIESNRYKIRMHESHWHLKNQPDIPVSREILMIALQKVQKILIKASDYSEFTKVVLLEASLDAAVLTPTRSPPFATDVEICKCPSEYTGTSCQDPNIGYYRWCNNEIATSTIVIDLIGQARPCQCNGRSGVCDTETGHCLNCSENTTGERCELCEDSFYGHPEIGGCKPCPCPHADKRFSSTCEIHSDIDVVCHCKPGYTGSKCERCSYGYFGAPTTPGGSCVPCNCNPAGSLSDSCLEETGQCNCRPGSTGRDCSQCTKPRHVFIEDICTSCNDNCTGILLDDLDTMSSLLDEETVHIANGYIPPPWQDLSYVNDNASLLFEDIKLERNLRHKIENIPWHQYRKLKKRVTDLLDRAPKCLNQTSNHKSRSDDIKNNAYSTQIKILDIHQRLKETSFQLSRYASNDKKIEIENALNQATIALNKIESVNLFGRTSEMEAIINNATDYIDWLSSLNDGAKDLIKVKKYANEYNEKMEDFDIIIENTMENLYTYDGLYKNYEKEFNHANNQYLRINTLKEETTESIDKGKTLVAEASGLLVDSQSNVQDLPELKFKLANLTDALTSREGILYRLNYEYEDMYVIPAKKHAQNLTRYVDDYVSLFAHTRNETVNPLKASQVYQDIVDALNTAKLIGREAKVIADEIHDKTFPGGAKLSSVLELTESMVEKSSDLWNEAKKQETPAISLRNQLEAQKQGIANLKNTLNSTGIRDNQMNVKLQELKANSIETRNKLQVLLKDNEHLKESFAKTTKEIADYEDIIANELRPKIHELKREGDSKISLASEKLTEVQSNIKRADAKLISLTYASAKRKNEFDKWNHTLAEKLQYLRDKIAEARNTADGIRISLKSVNTKKCVRSYRPSILQPGTTTTIIITLAIEGKHKQGSLFYLPSTISDDFVALEMVNRKIRFVWNVGGGTGIVTHPEVIEPGDITGDNFWYRIEAERTRNVGKLSVRKQTSTSGRYLPVLNSTYPEYGRFDITPGDRVWLGGIPESQRRPPELIASNGLPGCVHQVVLDGKPIGLWNFVTSAPDMACEACVEGVEDAHDDIAYSFNGEGYAVRNRVPSGPYSKYTFGVSITFRTFDENALLFLAVNPKNNQHIMIFLREGRVVLHVGYGSNISIDMLSMHKYNTGNWTNIDAFRQYQPRKGIEQCSLSVGGNNDKRIGAPSQQPKKDDIPDLMKAKYYIGGVPPSFKSGKKLILPSPVSFLGCMSNIFINQEGYDPMAEQYYGVEPSCSNKHTKIVGFYGNGYFEHHAHTLKKTESSFSFSFRTLQETATLLLSTFQRPNEEESLESRDRYLSGSYYSVAIVAGQVQVRIDAGKGELLLQSNDTFNDGKYHSICVTKKRKAVELRVDDAYQASGRLPTGAAVRLPELSGGMYIGGLPGAINDTNLVATNIPLIGAIKDIIFNDKILRLDEPVSFERAAIGRSGPSMGKHYAMHTASASLSRGMSTQPEGCQKVPYYSLEPGALKFGDKPHSHTQLYLNYEKFWEKKYVIEFDFRTYYPNGLLFITPGIKLKHYMMMVVRNGQLSLMIKTNQQKKEILFRSTFNDGNWHHVVVRHDERTLTLSVDSQAPQTIRIQRRIGLVTMMYMGGLPESGTPIPEQVVVKLETLKGCIKGLKVNGIIHDMVGTTSRPYNIGQCFPSVESGAYFQDDAYAIYKNNFELGALLELELEFRTSEFSGVLLSITSPGGSPSLSLELFNGKVIMSGKLGDNNALYVEQQFPSSYTICDNRWHRIQALYNDEQLALKVDELDQNYGLPQNGNYHFARETVVSSPLYIGGLPESAPKGMLVTRENFSGCIRNVMIDGERRDWTDMVELHNIHLSSCPIQQ</sequence>
<dbReference type="InterPro" id="IPR023415">
    <property type="entry name" value="LDLR_class-A_CS"/>
</dbReference>
<protein>
    <submittedName>
        <fullName evidence="19">Laminin subunit alpha-1 isoform X1</fullName>
    </submittedName>
</protein>
<feature type="disulfide bond" evidence="10">
    <location>
        <begin position="3427"/>
        <end position="3454"/>
    </location>
</feature>
<feature type="disulfide bond" evidence="11">
    <location>
        <begin position="1247"/>
        <end position="1264"/>
    </location>
</feature>
<dbReference type="InterPro" id="IPR002172">
    <property type="entry name" value="LDrepeatLR_classA_rpt"/>
</dbReference>
<feature type="domain" description="Laminin EGF-like" evidence="15">
    <location>
        <begin position="1106"/>
        <end position="1150"/>
    </location>
</feature>
<evidence type="ECO:0000259" key="14">
    <source>
        <dbReference type="PROSITE" id="PS50025"/>
    </source>
</evidence>
<dbReference type="InterPro" id="IPR050440">
    <property type="entry name" value="Laminin/Netrin_ECM"/>
</dbReference>
<dbReference type="InterPro" id="IPR002049">
    <property type="entry name" value="LE_dom"/>
</dbReference>
<dbReference type="PROSITE" id="PS51115">
    <property type="entry name" value="LAMININ_IVA"/>
    <property type="match status" value="2"/>
</dbReference>
<keyword evidence="8" id="KW-0325">Glycoprotein</keyword>
<feature type="disulfide bond" evidence="11">
    <location>
        <begin position="1153"/>
        <end position="1170"/>
    </location>
</feature>
<dbReference type="Gene3D" id="2.60.120.200">
    <property type="match status" value="5"/>
</dbReference>
<dbReference type="SMART" id="SM00136">
    <property type="entry name" value="LamNT"/>
    <property type="match status" value="1"/>
</dbReference>
<dbReference type="PROSITE" id="PS00022">
    <property type="entry name" value="EGF_1"/>
    <property type="match status" value="1"/>
</dbReference>
<feature type="domain" description="Laminin EGF-like" evidence="15">
    <location>
        <begin position="1245"/>
        <end position="1293"/>
    </location>
</feature>
<feature type="disulfide bond" evidence="11">
    <location>
        <begin position="1123"/>
        <end position="1132"/>
    </location>
</feature>
<dbReference type="InterPro" id="IPR013320">
    <property type="entry name" value="ConA-like_dom_sf"/>
</dbReference>
<proteinExistence type="predicted"/>
<dbReference type="InterPro" id="IPR008211">
    <property type="entry name" value="Laminin_N"/>
</dbReference>
<evidence type="ECO:0000259" key="17">
    <source>
        <dbReference type="PROSITE" id="PS51117"/>
    </source>
</evidence>
<dbReference type="Pfam" id="PF00053">
    <property type="entry name" value="EGF_laminin"/>
    <property type="match status" value="14"/>
</dbReference>
<keyword evidence="2" id="KW-0964">Secreted</keyword>
<dbReference type="PANTHER" id="PTHR10574">
    <property type="entry name" value="NETRIN/LAMININ-RELATED"/>
    <property type="match status" value="1"/>
</dbReference>
<dbReference type="CDD" id="cd00110">
    <property type="entry name" value="LamG"/>
    <property type="match status" value="5"/>
</dbReference>
<dbReference type="PRINTS" id="PR00011">
    <property type="entry name" value="EGFLAMININ"/>
</dbReference>
<feature type="disulfide bond" evidence="11">
    <location>
        <begin position="1076"/>
        <end position="1085"/>
    </location>
</feature>
<feature type="domain" description="Laminin EGF-like" evidence="15">
    <location>
        <begin position="1433"/>
        <end position="1487"/>
    </location>
</feature>
<keyword evidence="3" id="KW-0272">Extracellular matrix</keyword>
<dbReference type="PROSITE" id="PS50025">
    <property type="entry name" value="LAM_G_DOMAIN"/>
    <property type="match status" value="5"/>
</dbReference>
<keyword evidence="13" id="KW-0472">Membrane</keyword>
<feature type="domain" description="Laminin EGF-like" evidence="15">
    <location>
        <begin position="638"/>
        <end position="691"/>
    </location>
</feature>
<feature type="domain" description="Laminin EGF-like" evidence="15">
    <location>
        <begin position="1151"/>
        <end position="1197"/>
    </location>
</feature>
<feature type="transmembrane region" description="Helical" evidence="13">
    <location>
        <begin position="12"/>
        <end position="33"/>
    </location>
</feature>
<evidence type="ECO:0000256" key="6">
    <source>
        <dbReference type="ARBA" id="ARBA00022869"/>
    </source>
</evidence>
<dbReference type="PROSITE" id="PS51117">
    <property type="entry name" value="LAMININ_NTER"/>
    <property type="match status" value="1"/>
</dbReference>
<dbReference type="Gene3D" id="2.10.25.10">
    <property type="entry name" value="Laminin"/>
    <property type="match status" value="17"/>
</dbReference>
<dbReference type="Pfam" id="PF02210">
    <property type="entry name" value="Laminin_G_2"/>
    <property type="match status" value="3"/>
</dbReference>
<feature type="domain" description="Laminin G" evidence="14">
    <location>
        <begin position="2459"/>
        <end position="2663"/>
    </location>
</feature>
<evidence type="ECO:0000256" key="9">
    <source>
        <dbReference type="ARBA" id="ARBA00023292"/>
    </source>
</evidence>
<dbReference type="RefSeq" id="XP_046588304.1">
    <property type="nucleotide sequence ID" value="XM_046732348.1"/>
</dbReference>
<dbReference type="SUPFAM" id="SSF57424">
    <property type="entry name" value="LDL receptor-like module"/>
    <property type="match status" value="1"/>
</dbReference>
<dbReference type="InterPro" id="IPR056863">
    <property type="entry name" value="LMN_ATRN_NET-like_EGF"/>
</dbReference>
<keyword evidence="4" id="KW-0732">Signal</keyword>
<dbReference type="PROSITE" id="PS50068">
    <property type="entry name" value="LDLRA_2"/>
    <property type="match status" value="1"/>
</dbReference>
<dbReference type="SMART" id="SM00282">
    <property type="entry name" value="LamG"/>
    <property type="match status" value="5"/>
</dbReference>
<feature type="domain" description="Laminin EGF-like" evidence="15">
    <location>
        <begin position="1198"/>
        <end position="1244"/>
    </location>
</feature>
<dbReference type="Gene3D" id="2.60.120.260">
    <property type="entry name" value="Galactose-binding domain-like"/>
    <property type="match status" value="1"/>
</dbReference>
<comment type="caution">
    <text evidence="11">Lacks conserved residue(s) required for the propagation of feature annotation.</text>
</comment>
<feature type="disulfide bond" evidence="11">
    <location>
        <begin position="1854"/>
        <end position="1871"/>
    </location>
</feature>
<feature type="disulfide bond" evidence="11">
    <location>
        <begin position="1245"/>
        <end position="1257"/>
    </location>
</feature>
<feature type="transmembrane region" description="Helical" evidence="13">
    <location>
        <begin position="216"/>
        <end position="238"/>
    </location>
</feature>
<feature type="disulfide bond" evidence="11">
    <location>
        <begin position="1769"/>
        <end position="1778"/>
    </location>
</feature>
<feature type="disulfide bond" evidence="11">
    <location>
        <begin position="1151"/>
        <end position="1163"/>
    </location>
</feature>
<feature type="domain" description="Laminin IV type A" evidence="16">
    <location>
        <begin position="1519"/>
        <end position="1707"/>
    </location>
</feature>
<feature type="coiled-coil region" evidence="12">
    <location>
        <begin position="2405"/>
        <end position="2464"/>
    </location>
</feature>
<dbReference type="SMART" id="SM00281">
    <property type="entry name" value="LamB"/>
    <property type="match status" value="2"/>
</dbReference>
<evidence type="ECO:0000256" key="3">
    <source>
        <dbReference type="ARBA" id="ARBA00022530"/>
    </source>
</evidence>
<feature type="domain" description="Laminin G" evidence="14">
    <location>
        <begin position="3273"/>
        <end position="3454"/>
    </location>
</feature>
<dbReference type="InterPro" id="IPR036055">
    <property type="entry name" value="LDL_receptor-like_sf"/>
</dbReference>
<dbReference type="GeneID" id="107217004"/>
<dbReference type="InterPro" id="IPR008979">
    <property type="entry name" value="Galactose-bd-like_sf"/>
</dbReference>
<feature type="domain" description="Laminin EGF-like" evidence="15">
    <location>
        <begin position="1852"/>
        <end position="1899"/>
    </location>
</feature>
<feature type="disulfide bond" evidence="11">
    <location>
        <begin position="1266"/>
        <end position="1275"/>
    </location>
</feature>
<feature type="domain" description="Laminin EGF-like" evidence="15">
    <location>
        <begin position="1294"/>
        <end position="1341"/>
    </location>
</feature>
<organism evidence="18 19">
    <name type="scientific">Neodiprion lecontei</name>
    <name type="common">Redheaded pine sawfly</name>
    <dbReference type="NCBI Taxonomy" id="441921"/>
    <lineage>
        <taxon>Eukaryota</taxon>
        <taxon>Metazoa</taxon>
        <taxon>Ecdysozoa</taxon>
        <taxon>Arthropoda</taxon>
        <taxon>Hexapoda</taxon>
        <taxon>Insecta</taxon>
        <taxon>Pterygota</taxon>
        <taxon>Neoptera</taxon>
        <taxon>Endopterygota</taxon>
        <taxon>Hymenoptera</taxon>
        <taxon>Tenthredinoidea</taxon>
        <taxon>Diprionidae</taxon>
        <taxon>Diprioninae</taxon>
        <taxon>Neodiprion</taxon>
    </lineage>
</organism>
<evidence type="ECO:0000256" key="13">
    <source>
        <dbReference type="SAM" id="Phobius"/>
    </source>
</evidence>
<feature type="disulfide bond" evidence="11">
    <location>
        <begin position="1218"/>
        <end position="1227"/>
    </location>
</feature>
<feature type="disulfide bond" evidence="11">
    <location>
        <begin position="1408"/>
        <end position="1417"/>
    </location>
</feature>
<gene>
    <name evidence="19" type="primary">LOC107217004</name>
</gene>
<name>A0ABM3FJV4_NEOLC</name>
<dbReference type="SUPFAM" id="SSF49899">
    <property type="entry name" value="Concanavalin A-like lectins/glucanases"/>
    <property type="match status" value="5"/>
</dbReference>
<dbReference type="SMART" id="SM00192">
    <property type="entry name" value="LDLa"/>
    <property type="match status" value="1"/>
</dbReference>
<evidence type="ECO:0000256" key="1">
    <source>
        <dbReference type="ARBA" id="ARBA00004302"/>
    </source>
</evidence>
<feature type="disulfide bond" evidence="11">
    <location>
        <begin position="1294"/>
        <end position="1306"/>
    </location>
</feature>
<feature type="domain" description="Laminin IV type A" evidence="16">
    <location>
        <begin position="761"/>
        <end position="955"/>
    </location>
</feature>
<dbReference type="Pfam" id="PF00052">
    <property type="entry name" value="Laminin_B"/>
    <property type="match status" value="2"/>
</dbReference>
<feature type="disulfide bond" evidence="11">
    <location>
        <begin position="1013"/>
        <end position="1022"/>
    </location>
</feature>
<feature type="disulfide bond" evidence="11">
    <location>
        <begin position="1873"/>
        <end position="1882"/>
    </location>
</feature>
<evidence type="ECO:0000256" key="10">
    <source>
        <dbReference type="PROSITE-ProRule" id="PRU00122"/>
    </source>
</evidence>
<dbReference type="Pfam" id="PF00054">
    <property type="entry name" value="Laminin_G_1"/>
    <property type="match status" value="2"/>
</dbReference>
<feature type="disulfide bond" evidence="11">
    <location>
        <begin position="1458"/>
        <end position="1467"/>
    </location>
</feature>
<feature type="domain" description="Laminin EGF-like" evidence="15">
    <location>
        <begin position="1750"/>
        <end position="1796"/>
    </location>
</feature>
<keyword evidence="12" id="KW-0175">Coiled coil</keyword>
<reference evidence="19" key="1">
    <citation type="submission" date="2025-08" db="UniProtKB">
        <authorList>
            <consortium name="RefSeq"/>
        </authorList>
    </citation>
    <scope>IDENTIFICATION</scope>
    <source>
        <tissue evidence="19">Thorax and Abdomen</tissue>
    </source>
</reference>
<evidence type="ECO:0000259" key="15">
    <source>
        <dbReference type="PROSITE" id="PS50027"/>
    </source>
</evidence>
<feature type="disulfide bond" evidence="11">
    <location>
        <begin position="1852"/>
        <end position="1864"/>
    </location>
</feature>
<evidence type="ECO:0000256" key="7">
    <source>
        <dbReference type="ARBA" id="ARBA00023157"/>
    </source>
</evidence>
<feature type="disulfide bond" evidence="11">
    <location>
        <begin position="1315"/>
        <end position="1324"/>
    </location>
</feature>
<keyword evidence="18" id="KW-1185">Reference proteome</keyword>
<dbReference type="InterPro" id="IPR001791">
    <property type="entry name" value="Laminin_G"/>
</dbReference>
<keyword evidence="7 11" id="KW-1015">Disulfide bond</keyword>
<dbReference type="PROSITE" id="PS01209">
    <property type="entry name" value="LDLRA_1"/>
    <property type="match status" value="1"/>
</dbReference>
<evidence type="ECO:0000259" key="16">
    <source>
        <dbReference type="PROSITE" id="PS51115"/>
    </source>
</evidence>
<keyword evidence="13" id="KW-0812">Transmembrane</keyword>
<dbReference type="InterPro" id="IPR035914">
    <property type="entry name" value="Sperma_CUB_dom_sf"/>
</dbReference>
<keyword evidence="9 11" id="KW-0424">Laminin EGF-like domain</keyword>
<feature type="disulfide bond" evidence="11">
    <location>
        <begin position="667"/>
        <end position="676"/>
    </location>
</feature>
<evidence type="ECO:0000256" key="4">
    <source>
        <dbReference type="ARBA" id="ARBA00022729"/>
    </source>
</evidence>
<evidence type="ECO:0000313" key="18">
    <source>
        <dbReference type="Proteomes" id="UP000829291"/>
    </source>
</evidence>
<dbReference type="PANTHER" id="PTHR10574:SF428">
    <property type="entry name" value="LAMININ SUBUNIT ALPHA-1-LIKE PROTEIN"/>
    <property type="match status" value="1"/>
</dbReference>
<dbReference type="CDD" id="cd00055">
    <property type="entry name" value="EGF_Lam"/>
    <property type="match status" value="17"/>
</dbReference>
<dbReference type="InterPro" id="IPR000742">
    <property type="entry name" value="EGF"/>
</dbReference>
<dbReference type="SUPFAM" id="SSF49854">
    <property type="entry name" value="Spermadhesin, CUB domain"/>
    <property type="match status" value="1"/>
</dbReference>
<evidence type="ECO:0000256" key="5">
    <source>
        <dbReference type="ARBA" id="ARBA00022737"/>
    </source>
</evidence>
<feature type="domain" description="Laminin EGF-like" evidence="15">
    <location>
        <begin position="994"/>
        <end position="1043"/>
    </location>
</feature>
<keyword evidence="6" id="KW-0084">Basement membrane</keyword>
<feature type="disulfide bond" evidence="11">
    <location>
        <begin position="1296"/>
        <end position="1313"/>
    </location>
</feature>
<dbReference type="SUPFAM" id="SSF57196">
    <property type="entry name" value="EGF/Laminin"/>
    <property type="match status" value="11"/>
</dbReference>
<dbReference type="SUPFAM" id="SSF49785">
    <property type="entry name" value="Galactose-binding domain-like"/>
    <property type="match status" value="1"/>
</dbReference>
<dbReference type="SMART" id="SM00180">
    <property type="entry name" value="EGF_Lam"/>
    <property type="match status" value="17"/>
</dbReference>
<evidence type="ECO:0000256" key="12">
    <source>
        <dbReference type="SAM" id="Coils"/>
    </source>
</evidence>
<accession>A0ABM3FJV4</accession>
<feature type="domain" description="Laminin G" evidence="14">
    <location>
        <begin position="2866"/>
        <end position="3083"/>
    </location>
</feature>
<dbReference type="Pfam" id="PF00055">
    <property type="entry name" value="Laminin_N"/>
    <property type="match status" value="1"/>
</dbReference>
<dbReference type="InterPro" id="IPR000034">
    <property type="entry name" value="Laminin_IV"/>
</dbReference>
<keyword evidence="5" id="KW-0677">Repeat</keyword>
<feature type="disulfide bond" evidence="11">
    <location>
        <begin position="1172"/>
        <end position="1181"/>
    </location>
</feature>
<dbReference type="Proteomes" id="UP000829291">
    <property type="component" value="Chromosome 2"/>
</dbReference>
<comment type="subcellular location">
    <subcellularLocation>
        <location evidence="1">Secreted</location>
        <location evidence="1">Extracellular space</location>
        <location evidence="1">Extracellular matrix</location>
        <location evidence="1">Basement membrane</location>
    </subcellularLocation>
</comment>
<dbReference type="CDD" id="cd00112">
    <property type="entry name" value="LDLa"/>
    <property type="match status" value="1"/>
</dbReference>
<evidence type="ECO:0000256" key="2">
    <source>
        <dbReference type="ARBA" id="ARBA00022525"/>
    </source>
</evidence>
<feature type="domain" description="Laminin EGF-like" evidence="15">
    <location>
        <begin position="1389"/>
        <end position="1432"/>
    </location>
</feature>
<feature type="domain" description="Laminin N-terminal" evidence="17">
    <location>
        <begin position="279"/>
        <end position="510"/>
    </location>
</feature>
<dbReference type="PROSITE" id="PS01248">
    <property type="entry name" value="EGF_LAM_1"/>
    <property type="match status" value="7"/>
</dbReference>
<feature type="domain" description="Laminin EGF-like" evidence="15">
    <location>
        <begin position="1044"/>
        <end position="1105"/>
    </location>
</feature>
<dbReference type="Pfam" id="PF24973">
    <property type="entry name" value="EGF_LMN_ATRN"/>
    <property type="match status" value="2"/>
</dbReference>
<feature type="domain" description="Laminin G" evidence="14">
    <location>
        <begin position="3095"/>
        <end position="3268"/>
    </location>
</feature>
<evidence type="ECO:0000256" key="8">
    <source>
        <dbReference type="ARBA" id="ARBA00023180"/>
    </source>
</evidence>
<feature type="domain" description="Laminin G" evidence="14">
    <location>
        <begin position="2673"/>
        <end position="2861"/>
    </location>
</feature>
<keyword evidence="13" id="KW-1133">Transmembrane helix</keyword>
<evidence type="ECO:0000256" key="11">
    <source>
        <dbReference type="PROSITE-ProRule" id="PRU00460"/>
    </source>
</evidence>